<dbReference type="Proteomes" id="UP001157125">
    <property type="component" value="Unassembled WGS sequence"/>
</dbReference>
<organism evidence="1 2">
    <name type="scientific">Demequina litorisediminis</name>
    <dbReference type="NCBI Taxonomy" id="1849022"/>
    <lineage>
        <taxon>Bacteria</taxon>
        <taxon>Bacillati</taxon>
        <taxon>Actinomycetota</taxon>
        <taxon>Actinomycetes</taxon>
        <taxon>Micrococcales</taxon>
        <taxon>Demequinaceae</taxon>
        <taxon>Demequina</taxon>
    </lineage>
</organism>
<sequence>MTARVQPTYERVEGILSVVPQITGVGFASADDRVLVMHESDLTGRAAVAAGPKVKVPARRRNAVDPLQAARG</sequence>
<name>A0ABQ6IB26_9MICO</name>
<accession>A0ABQ6IB26</accession>
<proteinExistence type="predicted"/>
<evidence type="ECO:0000313" key="1">
    <source>
        <dbReference type="EMBL" id="GMA35004.1"/>
    </source>
</evidence>
<protein>
    <submittedName>
        <fullName evidence="1">Uncharacterized protein</fullName>
    </submittedName>
</protein>
<reference evidence="2" key="1">
    <citation type="journal article" date="2019" name="Int. J. Syst. Evol. Microbiol.">
        <title>The Global Catalogue of Microorganisms (GCM) 10K type strain sequencing project: providing services to taxonomists for standard genome sequencing and annotation.</title>
        <authorList>
            <consortium name="The Broad Institute Genomics Platform"/>
            <consortium name="The Broad Institute Genome Sequencing Center for Infectious Disease"/>
            <person name="Wu L."/>
            <person name="Ma J."/>
        </authorList>
    </citation>
    <scope>NUCLEOTIDE SEQUENCE [LARGE SCALE GENOMIC DNA]</scope>
    <source>
        <strain evidence="2">NBRC 112299</strain>
    </source>
</reference>
<dbReference type="EMBL" id="BSUN01000001">
    <property type="protein sequence ID" value="GMA35004.1"/>
    <property type="molecule type" value="Genomic_DNA"/>
</dbReference>
<evidence type="ECO:0000313" key="2">
    <source>
        <dbReference type="Proteomes" id="UP001157125"/>
    </source>
</evidence>
<comment type="caution">
    <text evidence="1">The sequence shown here is derived from an EMBL/GenBank/DDBJ whole genome shotgun (WGS) entry which is preliminary data.</text>
</comment>
<keyword evidence="2" id="KW-1185">Reference proteome</keyword>
<gene>
    <name evidence="1" type="ORF">GCM10025876_12080</name>
</gene>